<reference evidence="5 6" key="1">
    <citation type="submission" date="2021-03" db="EMBL/GenBank/DDBJ databases">
        <title>Muricauda lutimaris sp. nov. and Muricauda ruestringensis sp. nov, two marine members of the Flavobacteriaceae isolated from deep sea sediments of Western Pacific.</title>
        <authorList>
            <person name="Zhao S."/>
            <person name="Liu R."/>
        </authorList>
    </citation>
    <scope>NUCLEOTIDE SEQUENCE [LARGE SCALE GENOMIC DNA]</scope>
    <source>
        <strain evidence="5 6">BC31-3-A3</strain>
    </source>
</reference>
<name>A0ABS3FBB4_9FLAO</name>
<dbReference type="EMBL" id="JAFLNM010000001">
    <property type="protein sequence ID" value="MBO0340261.1"/>
    <property type="molecule type" value="Genomic_DNA"/>
</dbReference>
<dbReference type="Pfam" id="PF01812">
    <property type="entry name" value="5-FTHF_cyc-lig"/>
    <property type="match status" value="1"/>
</dbReference>
<dbReference type="SUPFAM" id="SSF100950">
    <property type="entry name" value="NagB/RpiA/CoA transferase-like"/>
    <property type="match status" value="1"/>
</dbReference>
<keyword evidence="5" id="KW-0436">Ligase</keyword>
<dbReference type="InterPro" id="IPR037171">
    <property type="entry name" value="NagB/RpiA_transferase-like"/>
</dbReference>
<dbReference type="Proteomes" id="UP000664807">
    <property type="component" value="Unassembled WGS sequence"/>
</dbReference>
<dbReference type="PANTHER" id="PTHR23407">
    <property type="entry name" value="ATPASE INHIBITOR/5-FORMYLTETRAHYDROFOLATE CYCLO-LIGASE"/>
    <property type="match status" value="1"/>
</dbReference>
<keyword evidence="2 4" id="KW-0547">Nucleotide-binding</keyword>
<dbReference type="Gene3D" id="3.40.50.10420">
    <property type="entry name" value="NagB/RpiA/CoA transferase-like"/>
    <property type="match status" value="1"/>
</dbReference>
<keyword evidence="4" id="KW-0460">Magnesium</keyword>
<dbReference type="PIRSF" id="PIRSF006806">
    <property type="entry name" value="FTHF_cligase"/>
    <property type="match status" value="1"/>
</dbReference>
<keyword evidence="6" id="KW-1185">Reference proteome</keyword>
<evidence type="ECO:0000313" key="5">
    <source>
        <dbReference type="EMBL" id="MBO0340261.1"/>
    </source>
</evidence>
<gene>
    <name evidence="5" type="ORF">J0654_01340</name>
</gene>
<protein>
    <recommendedName>
        <fullName evidence="4">5-formyltetrahydrofolate cyclo-ligase</fullName>
        <ecNumber evidence="4">6.3.3.2</ecNumber>
    </recommendedName>
</protein>
<organism evidence="5 6">
    <name type="scientific">Flagellimonas profundi</name>
    <dbReference type="NCBI Taxonomy" id="2915620"/>
    <lineage>
        <taxon>Bacteria</taxon>
        <taxon>Pseudomonadati</taxon>
        <taxon>Bacteroidota</taxon>
        <taxon>Flavobacteriia</taxon>
        <taxon>Flavobacteriales</taxon>
        <taxon>Flavobacteriaceae</taxon>
        <taxon>Flagellimonas</taxon>
    </lineage>
</organism>
<evidence type="ECO:0000313" key="6">
    <source>
        <dbReference type="Proteomes" id="UP000664807"/>
    </source>
</evidence>
<dbReference type="PANTHER" id="PTHR23407:SF1">
    <property type="entry name" value="5-FORMYLTETRAHYDROFOLATE CYCLO-LIGASE"/>
    <property type="match status" value="1"/>
</dbReference>
<dbReference type="NCBIfam" id="TIGR02727">
    <property type="entry name" value="MTHFS_bact"/>
    <property type="match status" value="1"/>
</dbReference>
<evidence type="ECO:0000256" key="2">
    <source>
        <dbReference type="ARBA" id="ARBA00022741"/>
    </source>
</evidence>
<comment type="similarity">
    <text evidence="1 4">Belongs to the 5-formyltetrahydrofolate cyclo-ligase family.</text>
</comment>
<evidence type="ECO:0000256" key="4">
    <source>
        <dbReference type="RuleBase" id="RU361279"/>
    </source>
</evidence>
<keyword evidence="4" id="KW-0479">Metal-binding</keyword>
<dbReference type="InterPro" id="IPR002698">
    <property type="entry name" value="FTHF_cligase"/>
</dbReference>
<comment type="caution">
    <text evidence="5">The sequence shown here is derived from an EMBL/GenBank/DDBJ whole genome shotgun (WGS) entry which is preliminary data.</text>
</comment>
<comment type="catalytic activity">
    <reaction evidence="4">
        <text>(6S)-5-formyl-5,6,7,8-tetrahydrofolate + ATP = (6R)-5,10-methenyltetrahydrofolate + ADP + phosphate</text>
        <dbReference type="Rhea" id="RHEA:10488"/>
        <dbReference type="ChEBI" id="CHEBI:30616"/>
        <dbReference type="ChEBI" id="CHEBI:43474"/>
        <dbReference type="ChEBI" id="CHEBI:57455"/>
        <dbReference type="ChEBI" id="CHEBI:57457"/>
        <dbReference type="ChEBI" id="CHEBI:456216"/>
        <dbReference type="EC" id="6.3.3.2"/>
    </reaction>
</comment>
<dbReference type="InterPro" id="IPR024185">
    <property type="entry name" value="FTHF_cligase-like_sf"/>
</dbReference>
<evidence type="ECO:0000256" key="1">
    <source>
        <dbReference type="ARBA" id="ARBA00010638"/>
    </source>
</evidence>
<dbReference type="RefSeq" id="WP_207025919.1">
    <property type="nucleotide sequence ID" value="NZ_JAFLNM010000001.1"/>
</dbReference>
<proteinExistence type="inferred from homology"/>
<comment type="cofactor">
    <cofactor evidence="4">
        <name>Mg(2+)</name>
        <dbReference type="ChEBI" id="CHEBI:18420"/>
    </cofactor>
</comment>
<dbReference type="EC" id="6.3.3.2" evidence="4"/>
<sequence>MKSAIRTQKQTIRNQMLRYRDQMPKSQKLVYDEWICVSLWEEVVSRQVKTLHAYLPMGSEIDISPFIEQCLEKGLVVVVPKTLPKRRFENLILTSLQALENGVFGTRFPSGNHIFQGVYDMMIIPGLAYDSKGYRLGYGGGYYDTFLAKQNNAFKIGICYPFQKMESLPKESHDIQLDKVLSTFDIEDGQNR</sequence>
<keyword evidence="3 4" id="KW-0067">ATP-binding</keyword>
<dbReference type="GO" id="GO:0030272">
    <property type="term" value="F:5-formyltetrahydrofolate cyclo-ligase activity"/>
    <property type="evidence" value="ECO:0007669"/>
    <property type="project" value="UniProtKB-EC"/>
</dbReference>
<evidence type="ECO:0000256" key="3">
    <source>
        <dbReference type="ARBA" id="ARBA00022840"/>
    </source>
</evidence>
<accession>A0ABS3FBB4</accession>